<evidence type="ECO:0000313" key="5">
    <source>
        <dbReference type="Proteomes" id="UP000799438"/>
    </source>
</evidence>
<dbReference type="Proteomes" id="UP000799438">
    <property type="component" value="Unassembled WGS sequence"/>
</dbReference>
<dbReference type="PANTHER" id="PTHR34315:SF1">
    <property type="entry name" value="INTRADIOL RING-CLEAVAGE DIOXYGENASES DOMAIN-CONTAINING PROTEIN-RELATED"/>
    <property type="match status" value="1"/>
</dbReference>
<keyword evidence="2" id="KW-0732">Signal</keyword>
<dbReference type="InterPro" id="IPR015889">
    <property type="entry name" value="Intradiol_dOase_core"/>
</dbReference>
<evidence type="ECO:0000313" key="4">
    <source>
        <dbReference type="EMBL" id="KAF2144677.1"/>
    </source>
</evidence>
<protein>
    <recommendedName>
        <fullName evidence="3">Intradiol ring-cleavage dioxygenases domain-containing protein</fullName>
    </recommendedName>
</protein>
<dbReference type="RefSeq" id="XP_033400389.1">
    <property type="nucleotide sequence ID" value="XM_033544761.1"/>
</dbReference>
<proteinExistence type="predicted"/>
<feature type="chain" id="PRO_5025438840" description="Intradiol ring-cleavage dioxygenases domain-containing protein" evidence="2">
    <location>
        <begin position="23"/>
        <end position="366"/>
    </location>
</feature>
<name>A0A6A6BP96_9PEZI</name>
<dbReference type="CDD" id="cd03457">
    <property type="entry name" value="intradiol_dioxygenase_like"/>
    <property type="match status" value="1"/>
</dbReference>
<reference evidence="4" key="1">
    <citation type="journal article" date="2020" name="Stud. Mycol.">
        <title>101 Dothideomycetes genomes: a test case for predicting lifestyles and emergence of pathogens.</title>
        <authorList>
            <person name="Haridas S."/>
            <person name="Albert R."/>
            <person name="Binder M."/>
            <person name="Bloem J."/>
            <person name="Labutti K."/>
            <person name="Salamov A."/>
            <person name="Andreopoulos B."/>
            <person name="Baker S."/>
            <person name="Barry K."/>
            <person name="Bills G."/>
            <person name="Bluhm B."/>
            <person name="Cannon C."/>
            <person name="Castanera R."/>
            <person name="Culley D."/>
            <person name="Daum C."/>
            <person name="Ezra D."/>
            <person name="Gonzalez J."/>
            <person name="Henrissat B."/>
            <person name="Kuo A."/>
            <person name="Liang C."/>
            <person name="Lipzen A."/>
            <person name="Lutzoni F."/>
            <person name="Magnuson J."/>
            <person name="Mondo S."/>
            <person name="Nolan M."/>
            <person name="Ohm R."/>
            <person name="Pangilinan J."/>
            <person name="Park H.-J."/>
            <person name="Ramirez L."/>
            <person name="Alfaro M."/>
            <person name="Sun H."/>
            <person name="Tritt A."/>
            <person name="Yoshinaga Y."/>
            <person name="Zwiers L.-H."/>
            <person name="Turgeon B."/>
            <person name="Goodwin S."/>
            <person name="Spatafora J."/>
            <person name="Crous P."/>
            <person name="Grigoriev I."/>
        </authorList>
    </citation>
    <scope>NUCLEOTIDE SEQUENCE</scope>
    <source>
        <strain evidence="4">CBS 121167</strain>
    </source>
</reference>
<feature type="signal peptide" evidence="2">
    <location>
        <begin position="1"/>
        <end position="22"/>
    </location>
</feature>
<evidence type="ECO:0000256" key="2">
    <source>
        <dbReference type="SAM" id="SignalP"/>
    </source>
</evidence>
<organism evidence="4 5">
    <name type="scientific">Aplosporella prunicola CBS 121167</name>
    <dbReference type="NCBI Taxonomy" id="1176127"/>
    <lineage>
        <taxon>Eukaryota</taxon>
        <taxon>Fungi</taxon>
        <taxon>Dikarya</taxon>
        <taxon>Ascomycota</taxon>
        <taxon>Pezizomycotina</taxon>
        <taxon>Dothideomycetes</taxon>
        <taxon>Dothideomycetes incertae sedis</taxon>
        <taxon>Botryosphaeriales</taxon>
        <taxon>Aplosporellaceae</taxon>
        <taxon>Aplosporella</taxon>
    </lineage>
</organism>
<feature type="compositionally biased region" description="Low complexity" evidence="1">
    <location>
        <begin position="355"/>
        <end position="366"/>
    </location>
</feature>
<dbReference type="AlphaFoldDB" id="A0A6A6BP96"/>
<keyword evidence="5" id="KW-1185">Reference proteome</keyword>
<sequence>MVNFQTLGATVLSLLAASTVVAHPGHDHKAEAMERAAYFSKAERRSLEHCSEKLKARGTEEKMIARRHAMHQQLRKRTLVQRDLDTVLNTTHHSEQEGITPNVDPSVLFSGNSSCILAPEATQGPYYVTGEYFRQNITETQLGVPLYLDIQVIDTNTCEPLPQVAMDFWHCNATGVYSGINANGNGDSSDTANLDRTFLRGIQATDDDGVLQFISIVPGHYVSRANHIHIVAHSKGTWSHLPNGTITGGTTAAHVGQLFFDQDLLEEVEQFEPYSTNTQDWTKNSEDSILSGEADTIDPVVEYVLLGDSVADGIFSWISVGIDSTANQTVTPAAIYASGGGYTNPDSPSMGGGDAPDAAGTPPAKN</sequence>
<feature type="domain" description="Intradiol ring-cleavage dioxygenases" evidence="3">
    <location>
        <begin position="135"/>
        <end position="263"/>
    </location>
</feature>
<evidence type="ECO:0000259" key="3">
    <source>
        <dbReference type="Pfam" id="PF00775"/>
    </source>
</evidence>
<dbReference type="GO" id="GO:0008199">
    <property type="term" value="F:ferric iron binding"/>
    <property type="evidence" value="ECO:0007669"/>
    <property type="project" value="InterPro"/>
</dbReference>
<dbReference type="OrthoDB" id="121380at2759"/>
<dbReference type="EMBL" id="ML995479">
    <property type="protein sequence ID" value="KAF2144677.1"/>
    <property type="molecule type" value="Genomic_DNA"/>
</dbReference>
<dbReference type="PANTHER" id="PTHR34315">
    <property type="match status" value="1"/>
</dbReference>
<dbReference type="Gene3D" id="2.60.130.10">
    <property type="entry name" value="Aromatic compound dioxygenase"/>
    <property type="match status" value="1"/>
</dbReference>
<feature type="region of interest" description="Disordered" evidence="1">
    <location>
        <begin position="341"/>
        <end position="366"/>
    </location>
</feature>
<gene>
    <name evidence="4" type="ORF">K452DRAFT_325182</name>
</gene>
<dbReference type="SUPFAM" id="SSF49482">
    <property type="entry name" value="Aromatic compound dioxygenase"/>
    <property type="match status" value="1"/>
</dbReference>
<dbReference type="GeneID" id="54302257"/>
<dbReference type="InterPro" id="IPR000627">
    <property type="entry name" value="Intradiol_dOase_C"/>
</dbReference>
<dbReference type="GO" id="GO:0016702">
    <property type="term" value="F:oxidoreductase activity, acting on single donors with incorporation of molecular oxygen, incorporation of two atoms of oxygen"/>
    <property type="evidence" value="ECO:0007669"/>
    <property type="project" value="InterPro"/>
</dbReference>
<evidence type="ECO:0000256" key="1">
    <source>
        <dbReference type="SAM" id="MobiDB-lite"/>
    </source>
</evidence>
<dbReference type="Pfam" id="PF00775">
    <property type="entry name" value="Dioxygenase_C"/>
    <property type="match status" value="1"/>
</dbReference>
<accession>A0A6A6BP96</accession>